<dbReference type="EMBL" id="WTYV01000002">
    <property type="protein sequence ID" value="MXO71570.1"/>
    <property type="molecule type" value="Genomic_DNA"/>
</dbReference>
<proteinExistence type="predicted"/>
<feature type="chain" id="PRO_5032352919" evidence="1">
    <location>
        <begin position="22"/>
        <end position="47"/>
    </location>
</feature>
<evidence type="ECO:0000313" key="2">
    <source>
        <dbReference type="EMBL" id="MXO71570.1"/>
    </source>
</evidence>
<organism evidence="2 3">
    <name type="scientific">Alteraurantiacibacter buctensis</name>
    <dbReference type="NCBI Taxonomy" id="1503981"/>
    <lineage>
        <taxon>Bacteria</taxon>
        <taxon>Pseudomonadati</taxon>
        <taxon>Pseudomonadota</taxon>
        <taxon>Alphaproteobacteria</taxon>
        <taxon>Sphingomonadales</taxon>
        <taxon>Erythrobacteraceae</taxon>
        <taxon>Alteraurantiacibacter</taxon>
    </lineage>
</organism>
<keyword evidence="1" id="KW-0732">Signal</keyword>
<accession>A0A844YX75</accession>
<keyword evidence="3" id="KW-1185">Reference proteome</keyword>
<name>A0A844YX75_9SPHN</name>
<sequence length="47" mass="4711">MNTRRILAASVAPLALTIALAAPAAAQDSDAAEAARNDQPPVIIVTA</sequence>
<dbReference type="RefSeq" id="WP_160771474.1">
    <property type="nucleotide sequence ID" value="NZ_WTYV01000002.1"/>
</dbReference>
<evidence type="ECO:0000313" key="3">
    <source>
        <dbReference type="Proteomes" id="UP000466966"/>
    </source>
</evidence>
<protein>
    <submittedName>
        <fullName evidence="2">Uncharacterized protein</fullName>
    </submittedName>
</protein>
<feature type="signal peptide" evidence="1">
    <location>
        <begin position="1"/>
        <end position="21"/>
    </location>
</feature>
<reference evidence="2 3" key="1">
    <citation type="submission" date="2019-12" db="EMBL/GenBank/DDBJ databases">
        <title>Genomic-based taxomic classification of the family Erythrobacteraceae.</title>
        <authorList>
            <person name="Xu L."/>
        </authorList>
    </citation>
    <scope>NUCLEOTIDE SEQUENCE [LARGE SCALE GENOMIC DNA]</scope>
    <source>
        <strain evidence="2 3">M0322</strain>
    </source>
</reference>
<gene>
    <name evidence="2" type="ORF">GRI99_07925</name>
</gene>
<comment type="caution">
    <text evidence="2">The sequence shown here is derived from an EMBL/GenBank/DDBJ whole genome shotgun (WGS) entry which is preliminary data.</text>
</comment>
<evidence type="ECO:0000256" key="1">
    <source>
        <dbReference type="SAM" id="SignalP"/>
    </source>
</evidence>
<dbReference type="Proteomes" id="UP000466966">
    <property type="component" value="Unassembled WGS sequence"/>
</dbReference>
<dbReference type="AlphaFoldDB" id="A0A844YX75"/>